<dbReference type="CDD" id="cd01949">
    <property type="entry name" value="GGDEF"/>
    <property type="match status" value="1"/>
</dbReference>
<sequence length="282" mass="33457">MYEKLLSDTFPGFLSIRNEKHQIIYLNDNFKNWIRQFTDIDPLGKTNVELCKIVPKNVADTFMQCHDGSLDLYNSMELGQGLKKVIEFKNEDGKKENSQYFDVFKYIVFIDERPHIYTLAYEITDLFKENQLNLYSSITDSMTGAYNRRYLEMNYEQLEGKLAVLFDLDNFKMINDYEGHMVGDSILCDFVKILDNIDNTMAVIRLGGDEFILIVEETMTKEKLDIQLNKVREEFEDKFRRYRYLSFTFGIDEVKGGLEEMLIALDKKMYHRKYMRKGNYQK</sequence>
<dbReference type="AlphaFoldDB" id="A0A9D9I1Q3"/>
<evidence type="ECO:0000259" key="1">
    <source>
        <dbReference type="PROSITE" id="PS50887"/>
    </source>
</evidence>
<dbReference type="Proteomes" id="UP000823618">
    <property type="component" value="Unassembled WGS sequence"/>
</dbReference>
<gene>
    <name evidence="2" type="ORF">IAC13_08685</name>
</gene>
<dbReference type="PANTHER" id="PTHR45138">
    <property type="entry name" value="REGULATORY COMPONENTS OF SENSORY TRANSDUCTION SYSTEM"/>
    <property type="match status" value="1"/>
</dbReference>
<dbReference type="PANTHER" id="PTHR45138:SF9">
    <property type="entry name" value="DIGUANYLATE CYCLASE DGCM-RELATED"/>
    <property type="match status" value="1"/>
</dbReference>
<reference evidence="2" key="1">
    <citation type="submission" date="2020-10" db="EMBL/GenBank/DDBJ databases">
        <authorList>
            <person name="Gilroy R."/>
        </authorList>
    </citation>
    <scope>NUCLEOTIDE SEQUENCE</scope>
    <source>
        <strain evidence="2">E3-2379</strain>
    </source>
</reference>
<dbReference type="Pfam" id="PF00990">
    <property type="entry name" value="GGDEF"/>
    <property type="match status" value="1"/>
</dbReference>
<dbReference type="GO" id="GO:0052621">
    <property type="term" value="F:diguanylate cyclase activity"/>
    <property type="evidence" value="ECO:0007669"/>
    <property type="project" value="TreeGrafter"/>
</dbReference>
<dbReference type="EMBL" id="JADIML010000243">
    <property type="protein sequence ID" value="MBO8463992.1"/>
    <property type="molecule type" value="Genomic_DNA"/>
</dbReference>
<dbReference type="SUPFAM" id="SSF55073">
    <property type="entry name" value="Nucleotide cyclase"/>
    <property type="match status" value="1"/>
</dbReference>
<dbReference type="SMART" id="SM00267">
    <property type="entry name" value="GGDEF"/>
    <property type="match status" value="1"/>
</dbReference>
<dbReference type="InterPro" id="IPR000160">
    <property type="entry name" value="GGDEF_dom"/>
</dbReference>
<name>A0A9D9I1Q3_9FIRM</name>
<dbReference type="PROSITE" id="PS50887">
    <property type="entry name" value="GGDEF"/>
    <property type="match status" value="1"/>
</dbReference>
<dbReference type="InterPro" id="IPR029787">
    <property type="entry name" value="Nucleotide_cyclase"/>
</dbReference>
<dbReference type="InterPro" id="IPR050469">
    <property type="entry name" value="Diguanylate_Cyclase"/>
</dbReference>
<dbReference type="InterPro" id="IPR043128">
    <property type="entry name" value="Rev_trsase/Diguanyl_cyclase"/>
</dbReference>
<comment type="caution">
    <text evidence="2">The sequence shown here is derived from an EMBL/GenBank/DDBJ whole genome shotgun (WGS) entry which is preliminary data.</text>
</comment>
<feature type="domain" description="GGDEF" evidence="1">
    <location>
        <begin position="159"/>
        <end position="282"/>
    </location>
</feature>
<reference evidence="2" key="2">
    <citation type="journal article" date="2021" name="PeerJ">
        <title>Extensive microbial diversity within the chicken gut microbiome revealed by metagenomics and culture.</title>
        <authorList>
            <person name="Gilroy R."/>
            <person name="Ravi A."/>
            <person name="Getino M."/>
            <person name="Pursley I."/>
            <person name="Horton D.L."/>
            <person name="Alikhan N.F."/>
            <person name="Baker D."/>
            <person name="Gharbi K."/>
            <person name="Hall N."/>
            <person name="Watson M."/>
            <person name="Adriaenssens E.M."/>
            <person name="Foster-Nyarko E."/>
            <person name="Jarju S."/>
            <person name="Secka A."/>
            <person name="Antonio M."/>
            <person name="Oren A."/>
            <person name="Chaudhuri R.R."/>
            <person name="La Ragione R."/>
            <person name="Hildebrand F."/>
            <person name="Pallen M.J."/>
        </authorList>
    </citation>
    <scope>NUCLEOTIDE SEQUENCE</scope>
    <source>
        <strain evidence="2">E3-2379</strain>
    </source>
</reference>
<evidence type="ECO:0000313" key="3">
    <source>
        <dbReference type="Proteomes" id="UP000823618"/>
    </source>
</evidence>
<dbReference type="Gene3D" id="3.30.70.270">
    <property type="match status" value="1"/>
</dbReference>
<proteinExistence type="predicted"/>
<organism evidence="2 3">
    <name type="scientific">Candidatus Scybalomonas excrementavium</name>
    <dbReference type="NCBI Taxonomy" id="2840943"/>
    <lineage>
        <taxon>Bacteria</taxon>
        <taxon>Bacillati</taxon>
        <taxon>Bacillota</taxon>
        <taxon>Clostridia</taxon>
        <taxon>Lachnospirales</taxon>
        <taxon>Lachnospiraceae</taxon>
        <taxon>Lachnospiraceae incertae sedis</taxon>
        <taxon>Candidatus Scybalomonas</taxon>
    </lineage>
</organism>
<dbReference type="NCBIfam" id="TIGR00254">
    <property type="entry name" value="GGDEF"/>
    <property type="match status" value="1"/>
</dbReference>
<evidence type="ECO:0000313" key="2">
    <source>
        <dbReference type="EMBL" id="MBO8463992.1"/>
    </source>
</evidence>
<protein>
    <submittedName>
        <fullName evidence="2">GGDEF domain-containing protein</fullName>
    </submittedName>
</protein>
<accession>A0A9D9I1Q3</accession>